<organism evidence="2 3">
    <name type="scientific">Roseobacter litoralis (strain ATCC 49566 / DSM 6996 / JCM 21268 / NBRC 15278 / OCh 149)</name>
    <dbReference type="NCBI Taxonomy" id="391595"/>
    <lineage>
        <taxon>Bacteria</taxon>
        <taxon>Pseudomonadati</taxon>
        <taxon>Pseudomonadota</taxon>
        <taxon>Alphaproteobacteria</taxon>
        <taxon>Rhodobacterales</taxon>
        <taxon>Roseobacteraceae</taxon>
        <taxon>Roseobacter</taxon>
    </lineage>
</organism>
<evidence type="ECO:0000313" key="2">
    <source>
        <dbReference type="EMBL" id="AEI94742.1"/>
    </source>
</evidence>
<protein>
    <submittedName>
        <fullName evidence="2">Efflux transporter, RND family, MFP subunit</fullName>
    </submittedName>
</protein>
<proteinExistence type="predicted"/>
<dbReference type="RefSeq" id="WP_013962657.1">
    <property type="nucleotide sequence ID" value="NC_015730.1"/>
</dbReference>
<dbReference type="Gene3D" id="2.40.50.100">
    <property type="match status" value="1"/>
</dbReference>
<dbReference type="eggNOG" id="COG0845">
    <property type="taxonomic scope" value="Bacteria"/>
</dbReference>
<dbReference type="Gene3D" id="1.10.287.470">
    <property type="entry name" value="Helix hairpin bin"/>
    <property type="match status" value="1"/>
</dbReference>
<feature type="coiled-coil region" evidence="1">
    <location>
        <begin position="199"/>
        <end position="226"/>
    </location>
</feature>
<dbReference type="Gene3D" id="2.40.30.170">
    <property type="match status" value="1"/>
</dbReference>
<dbReference type="AlphaFoldDB" id="F7ZFB9"/>
<reference evidence="2 3" key="1">
    <citation type="journal article" date="2011" name="BMC Genomics">
        <title>Comparative genome analysis and genome-guided physiological analysis of Roseobacter litoralis.</title>
        <authorList>
            <person name="Kalhoefer D."/>
            <person name="Thole S."/>
            <person name="Voget S."/>
            <person name="Lehmann R."/>
            <person name="Liesegang H."/>
            <person name="Wollher A."/>
            <person name="Daniel R."/>
            <person name="Simon M."/>
            <person name="Brinkhoff T."/>
        </authorList>
    </citation>
    <scope>NUCLEOTIDE SEQUENCE [LARGE SCALE GENOMIC DNA]</scope>
    <source>
        <strain evidence="3">ATCC 49566 / DSM 6996 / JCM 21268 / NBRC 15278 / OCh 149</strain>
    </source>
</reference>
<name>F7ZFB9_ROSLO</name>
<dbReference type="Gene3D" id="2.40.420.20">
    <property type="match status" value="1"/>
</dbReference>
<dbReference type="Proteomes" id="UP000001353">
    <property type="component" value="Chromosome"/>
</dbReference>
<sequence length="485" mass="51520">MRFLRQSMIGLFLASVALGLLVYAAQLVSSAVQYSLNNERQPTEARERVFVVNLVTAVEGPQTPVLETFGEVSSRRRLELRAAIAGRIINLSPAFAEGGTVMAGEVIVSIDPADMQSAYDRLAADLADAKAEVRDADRGLDLAQQEERAAQQQAVLREQAFARQVDLAARGVGSAASVETAELASAAAQAVVIARRQAVAQAQARIDQAATRVARAEIALAEAARNLADTVVDAPFSGTLSNTAAVEGGLVAANERLADLIDPSDLEVAFRVSTTQYARLLDEQGVLIDAPVAVRLDANGSDLTATGRINRVSGDTGEAQTGRLVFARLGAAPGFRPGDFVTVMVQEPTLEDVIRLPASAVGSNGEVLVLGQDDRLDAVDVQVVRRQGDDVLVRSTDLVGREVVRERSPLLGVGIAVRPLRSDAEEARAMPQLLELSADRRARLVAFVQNDTQMPEADKTQALAQLSQQAVPAHTVARLESRMGG</sequence>
<dbReference type="HOGENOM" id="CLU_579777_0_0_5"/>
<keyword evidence="3" id="KW-1185">Reference proteome</keyword>
<accession>F7ZFB9</accession>
<dbReference type="STRING" id="391595.RLO149_c027800"/>
<dbReference type="PANTHER" id="PTHR30469">
    <property type="entry name" value="MULTIDRUG RESISTANCE PROTEIN MDTA"/>
    <property type="match status" value="1"/>
</dbReference>
<dbReference type="GO" id="GO:1990281">
    <property type="term" value="C:efflux pump complex"/>
    <property type="evidence" value="ECO:0007669"/>
    <property type="project" value="TreeGrafter"/>
</dbReference>
<dbReference type="SUPFAM" id="SSF111369">
    <property type="entry name" value="HlyD-like secretion proteins"/>
    <property type="match status" value="2"/>
</dbReference>
<dbReference type="EMBL" id="CP002623">
    <property type="protein sequence ID" value="AEI94742.1"/>
    <property type="molecule type" value="Genomic_DNA"/>
</dbReference>
<feature type="coiled-coil region" evidence="1">
    <location>
        <begin position="119"/>
        <end position="146"/>
    </location>
</feature>
<gene>
    <name evidence="2" type="ordered locus">RLO149_c027800</name>
</gene>
<evidence type="ECO:0000313" key="3">
    <source>
        <dbReference type="Proteomes" id="UP000001353"/>
    </source>
</evidence>
<dbReference type="OrthoDB" id="7626141at2"/>
<keyword evidence="1" id="KW-0175">Coiled coil</keyword>
<evidence type="ECO:0000256" key="1">
    <source>
        <dbReference type="SAM" id="Coils"/>
    </source>
</evidence>
<dbReference type="KEGG" id="rli:RLO149_c027800"/>
<dbReference type="GO" id="GO:0015562">
    <property type="term" value="F:efflux transmembrane transporter activity"/>
    <property type="evidence" value="ECO:0007669"/>
    <property type="project" value="TreeGrafter"/>
</dbReference>